<dbReference type="Proteomes" id="UP000624183">
    <property type="component" value="Unassembled WGS sequence"/>
</dbReference>
<dbReference type="PANTHER" id="PTHR43048">
    <property type="entry name" value="METHYLMALONYL-COA EPIMERASE"/>
    <property type="match status" value="1"/>
</dbReference>
<dbReference type="SUPFAM" id="SSF54593">
    <property type="entry name" value="Glyoxalase/Bleomycin resistance protein/Dihydroxybiphenyl dioxygenase"/>
    <property type="match status" value="1"/>
</dbReference>
<dbReference type="Pfam" id="PF00903">
    <property type="entry name" value="Glyoxalase"/>
    <property type="match status" value="1"/>
</dbReference>
<feature type="region of interest" description="Disordered" evidence="2">
    <location>
        <begin position="1"/>
        <end position="22"/>
    </location>
</feature>
<evidence type="ECO:0000313" key="5">
    <source>
        <dbReference type="Proteomes" id="UP000624183"/>
    </source>
</evidence>
<evidence type="ECO:0000259" key="3">
    <source>
        <dbReference type="PROSITE" id="PS51819"/>
    </source>
</evidence>
<protein>
    <submittedName>
        <fullName evidence="4">Glyoxalase</fullName>
    </submittedName>
</protein>
<sequence>MQEQKQERKPQQRTDCTTEKESPVTVLRMDNVAVVVDDLAAATAFFIELGLELEGEAQVEGAVPDRMTGLDGVRSAIAMMRTPDGHSRLELTKFLAPAAVGAGADAPAPNTLGLHRVMFAVDDLDDTVARLRGHGAELLGEVVQYEDAYRLCDLRGPSGIIVALAQRLG</sequence>
<keyword evidence="1" id="KW-0479">Metal-binding</keyword>
<dbReference type="InterPro" id="IPR029068">
    <property type="entry name" value="Glyas_Bleomycin-R_OHBP_Dase"/>
</dbReference>
<dbReference type="InterPro" id="IPR004360">
    <property type="entry name" value="Glyas_Fos-R_dOase_dom"/>
</dbReference>
<evidence type="ECO:0000256" key="2">
    <source>
        <dbReference type="SAM" id="MobiDB-lite"/>
    </source>
</evidence>
<evidence type="ECO:0000256" key="1">
    <source>
        <dbReference type="ARBA" id="ARBA00022723"/>
    </source>
</evidence>
<gene>
    <name evidence="4" type="primary">yaeR</name>
    <name evidence="4" type="ORF">GCM10010328_14410</name>
</gene>
<accession>A0ABQ3BEX8</accession>
<dbReference type="PROSITE" id="PS51819">
    <property type="entry name" value="VOC"/>
    <property type="match status" value="1"/>
</dbReference>
<comment type="caution">
    <text evidence="4">The sequence shown here is derived from an EMBL/GenBank/DDBJ whole genome shotgun (WGS) entry which is preliminary data.</text>
</comment>
<dbReference type="EMBL" id="BMUW01000002">
    <property type="protein sequence ID" value="GGZ41747.1"/>
    <property type="molecule type" value="Genomic_DNA"/>
</dbReference>
<proteinExistence type="predicted"/>
<keyword evidence="5" id="KW-1185">Reference proteome</keyword>
<evidence type="ECO:0000313" key="4">
    <source>
        <dbReference type="EMBL" id="GGZ41747.1"/>
    </source>
</evidence>
<dbReference type="Gene3D" id="3.10.180.10">
    <property type="entry name" value="2,3-Dihydroxybiphenyl 1,2-Dioxygenase, domain 1"/>
    <property type="match status" value="1"/>
</dbReference>
<name>A0ABQ3BEX8_9ACTN</name>
<dbReference type="InterPro" id="IPR051785">
    <property type="entry name" value="MMCE/EMCE_epimerase"/>
</dbReference>
<reference evidence="5" key="1">
    <citation type="journal article" date="2019" name="Int. J. Syst. Evol. Microbiol.">
        <title>The Global Catalogue of Microorganisms (GCM) 10K type strain sequencing project: providing services to taxonomists for standard genome sequencing and annotation.</title>
        <authorList>
            <consortium name="The Broad Institute Genomics Platform"/>
            <consortium name="The Broad Institute Genome Sequencing Center for Infectious Disease"/>
            <person name="Wu L."/>
            <person name="Ma J."/>
        </authorList>
    </citation>
    <scope>NUCLEOTIDE SEQUENCE [LARGE SCALE GENOMIC DNA]</scope>
    <source>
        <strain evidence="5">JCM 4602</strain>
    </source>
</reference>
<dbReference type="InterPro" id="IPR037523">
    <property type="entry name" value="VOC_core"/>
</dbReference>
<feature type="domain" description="VOC" evidence="3">
    <location>
        <begin position="28"/>
        <end position="167"/>
    </location>
</feature>
<dbReference type="PANTHER" id="PTHR43048:SF5">
    <property type="entry name" value="BLR5325 PROTEIN"/>
    <property type="match status" value="1"/>
</dbReference>
<dbReference type="CDD" id="cd08353">
    <property type="entry name" value="VOC_like"/>
    <property type="match status" value="1"/>
</dbReference>
<organism evidence="4 5">
    <name type="scientific">Streptomyces rubiginosohelvolus</name>
    <dbReference type="NCBI Taxonomy" id="67362"/>
    <lineage>
        <taxon>Bacteria</taxon>
        <taxon>Bacillati</taxon>
        <taxon>Actinomycetota</taxon>
        <taxon>Actinomycetes</taxon>
        <taxon>Kitasatosporales</taxon>
        <taxon>Streptomycetaceae</taxon>
        <taxon>Streptomyces</taxon>
    </lineage>
</organism>